<gene>
    <name evidence="2" type="ORF">J437_LFUL002619</name>
</gene>
<dbReference type="InterPro" id="IPR036445">
    <property type="entry name" value="GPCR_2_extracell_dom_sf"/>
</dbReference>
<dbReference type="OrthoDB" id="6022368at2759"/>
<dbReference type="Gene3D" id="4.10.1240.10">
    <property type="entry name" value="GPCR, family 2, extracellular hormone receptor domain"/>
    <property type="match status" value="1"/>
</dbReference>
<keyword evidence="1" id="KW-0472">Membrane</keyword>
<reference evidence="2" key="1">
    <citation type="submission" date="2013-04" db="EMBL/GenBank/DDBJ databases">
        <authorList>
            <person name="Qu J."/>
            <person name="Murali S.C."/>
            <person name="Bandaranaike D."/>
            <person name="Bellair M."/>
            <person name="Blankenburg K."/>
            <person name="Chao H."/>
            <person name="Dinh H."/>
            <person name="Doddapaneni H."/>
            <person name="Downs B."/>
            <person name="Dugan-Rocha S."/>
            <person name="Elkadiri S."/>
            <person name="Gnanaolivu R.D."/>
            <person name="Hernandez B."/>
            <person name="Javaid M."/>
            <person name="Jayaseelan J.C."/>
            <person name="Lee S."/>
            <person name="Li M."/>
            <person name="Ming W."/>
            <person name="Munidasa M."/>
            <person name="Muniz J."/>
            <person name="Nguyen L."/>
            <person name="Ongeri F."/>
            <person name="Osuji N."/>
            <person name="Pu L.-L."/>
            <person name="Puazo M."/>
            <person name="Qu C."/>
            <person name="Quiroz J."/>
            <person name="Raj R."/>
            <person name="Weissenberger G."/>
            <person name="Xin Y."/>
            <person name="Zou X."/>
            <person name="Han Y."/>
            <person name="Richards S."/>
            <person name="Worley K."/>
            <person name="Muzny D."/>
            <person name="Gibbs R."/>
        </authorList>
    </citation>
    <scope>NUCLEOTIDE SEQUENCE</scope>
    <source>
        <strain evidence="2">Sampled in the wild</strain>
    </source>
</reference>
<dbReference type="GO" id="GO:0004930">
    <property type="term" value="F:G protein-coupled receptor activity"/>
    <property type="evidence" value="ECO:0007669"/>
    <property type="project" value="InterPro"/>
</dbReference>
<accession>A0A8K0JTY1</accession>
<evidence type="ECO:0000313" key="3">
    <source>
        <dbReference type="Proteomes" id="UP000792457"/>
    </source>
</evidence>
<dbReference type="AlphaFoldDB" id="A0A8K0JTY1"/>
<evidence type="ECO:0000313" key="2">
    <source>
        <dbReference type="EMBL" id="KAG8222625.1"/>
    </source>
</evidence>
<keyword evidence="1" id="KW-0812">Transmembrane</keyword>
<reference evidence="2" key="2">
    <citation type="submission" date="2017-10" db="EMBL/GenBank/DDBJ databases">
        <title>Ladona fulva Genome sequencing and assembly.</title>
        <authorList>
            <person name="Murali S."/>
            <person name="Richards S."/>
            <person name="Bandaranaike D."/>
            <person name="Bellair M."/>
            <person name="Blankenburg K."/>
            <person name="Chao H."/>
            <person name="Dinh H."/>
            <person name="Doddapaneni H."/>
            <person name="Dugan-Rocha S."/>
            <person name="Elkadiri S."/>
            <person name="Gnanaolivu R."/>
            <person name="Hernandez B."/>
            <person name="Skinner E."/>
            <person name="Javaid M."/>
            <person name="Lee S."/>
            <person name="Li M."/>
            <person name="Ming W."/>
            <person name="Munidasa M."/>
            <person name="Muniz J."/>
            <person name="Nguyen L."/>
            <person name="Hughes D."/>
            <person name="Osuji N."/>
            <person name="Pu L.-L."/>
            <person name="Puazo M."/>
            <person name="Qu C."/>
            <person name="Quiroz J."/>
            <person name="Raj R."/>
            <person name="Weissenberger G."/>
            <person name="Xin Y."/>
            <person name="Zou X."/>
            <person name="Han Y."/>
            <person name="Worley K."/>
            <person name="Muzny D."/>
            <person name="Gibbs R."/>
        </authorList>
    </citation>
    <scope>NUCLEOTIDE SEQUENCE</scope>
    <source>
        <strain evidence="2">Sampled in the wild</strain>
    </source>
</reference>
<dbReference type="EMBL" id="KZ308138">
    <property type="protein sequence ID" value="KAG8222625.1"/>
    <property type="molecule type" value="Genomic_DNA"/>
</dbReference>
<keyword evidence="1" id="KW-1133">Transmembrane helix</keyword>
<name>A0A8K0JTY1_LADFU</name>
<protein>
    <submittedName>
        <fullName evidence="2">Uncharacterized protein</fullName>
    </submittedName>
</protein>
<feature type="transmembrane region" description="Helical" evidence="1">
    <location>
        <begin position="63"/>
        <end position="85"/>
    </location>
</feature>
<organism evidence="2 3">
    <name type="scientific">Ladona fulva</name>
    <name type="common">Scarce chaser dragonfly</name>
    <name type="synonym">Libellula fulva</name>
    <dbReference type="NCBI Taxonomy" id="123851"/>
    <lineage>
        <taxon>Eukaryota</taxon>
        <taxon>Metazoa</taxon>
        <taxon>Ecdysozoa</taxon>
        <taxon>Arthropoda</taxon>
        <taxon>Hexapoda</taxon>
        <taxon>Insecta</taxon>
        <taxon>Pterygota</taxon>
        <taxon>Palaeoptera</taxon>
        <taxon>Odonata</taxon>
        <taxon>Epiprocta</taxon>
        <taxon>Anisoptera</taxon>
        <taxon>Libelluloidea</taxon>
        <taxon>Libellulidae</taxon>
        <taxon>Ladona</taxon>
    </lineage>
</organism>
<sequence>MILLAWSITSGEDEGKGIRENATRFCHSNGTWATYTDYNGCQEVEAPLTPGPTFGGVELATSLYFAGYALSLAALAAAISIFIYFK</sequence>
<dbReference type="Proteomes" id="UP000792457">
    <property type="component" value="Unassembled WGS sequence"/>
</dbReference>
<proteinExistence type="predicted"/>
<keyword evidence="3" id="KW-1185">Reference proteome</keyword>
<evidence type="ECO:0000256" key="1">
    <source>
        <dbReference type="SAM" id="Phobius"/>
    </source>
</evidence>
<comment type="caution">
    <text evidence="2">The sequence shown here is derived from an EMBL/GenBank/DDBJ whole genome shotgun (WGS) entry which is preliminary data.</text>
</comment>
<dbReference type="GO" id="GO:0016020">
    <property type="term" value="C:membrane"/>
    <property type="evidence" value="ECO:0007669"/>
    <property type="project" value="InterPro"/>
</dbReference>
<dbReference type="SUPFAM" id="SSF111418">
    <property type="entry name" value="Hormone receptor domain"/>
    <property type="match status" value="1"/>
</dbReference>